<evidence type="ECO:0000313" key="2">
    <source>
        <dbReference type="Proteomes" id="UP000806542"/>
    </source>
</evidence>
<name>A0A9D5LX74_9FIRM</name>
<evidence type="ECO:0000313" key="1">
    <source>
        <dbReference type="EMBL" id="MBE5039496.1"/>
    </source>
</evidence>
<dbReference type="RefSeq" id="WP_226392061.1">
    <property type="nucleotide sequence ID" value="NZ_JADCKB010000005.1"/>
</dbReference>
<dbReference type="AlphaFoldDB" id="A0A9D5LX74"/>
<protein>
    <submittedName>
        <fullName evidence="1">Uncharacterized protein</fullName>
    </submittedName>
</protein>
<keyword evidence="2" id="KW-1185">Reference proteome</keyword>
<organism evidence="1 2">
    <name type="scientific">Ructibacterium gallinarum</name>
    <dbReference type="NCBI Taxonomy" id="2779355"/>
    <lineage>
        <taxon>Bacteria</taxon>
        <taxon>Bacillati</taxon>
        <taxon>Bacillota</taxon>
        <taxon>Clostridia</taxon>
        <taxon>Eubacteriales</taxon>
        <taxon>Oscillospiraceae</taxon>
        <taxon>Ructibacterium</taxon>
    </lineage>
</organism>
<comment type="caution">
    <text evidence="1">The sequence shown here is derived from an EMBL/GenBank/DDBJ whole genome shotgun (WGS) entry which is preliminary data.</text>
</comment>
<accession>A0A9D5LX74</accession>
<gene>
    <name evidence="1" type="ORF">INF28_03340</name>
</gene>
<proteinExistence type="predicted"/>
<dbReference type="EMBL" id="JADCKB010000005">
    <property type="protein sequence ID" value="MBE5039496.1"/>
    <property type="molecule type" value="Genomic_DNA"/>
</dbReference>
<reference evidence="1" key="1">
    <citation type="submission" date="2020-10" db="EMBL/GenBank/DDBJ databases">
        <title>ChiBAC.</title>
        <authorList>
            <person name="Zenner C."/>
            <person name="Hitch T.C.A."/>
            <person name="Clavel T."/>
        </authorList>
    </citation>
    <scope>NUCLEOTIDE SEQUENCE</scope>
    <source>
        <strain evidence="1">DSM 107454</strain>
    </source>
</reference>
<sequence>MKLGLLSVRKDKAGFFEKWRAPVQIKETFQTQIPVTVAEFAYTRDQWLRMTKHHRKKLIQKGNELLNKANVSAVVLTKECEKEELLQNDEKWLRIPLSPAMLPSCIKFALDMTEEEIQKRTLCIIDSKMETLNFAILSELCLEVRSIFILTECTEKAEELGELLCDEYGVLPEVQALPCVRSEKMSVTVNMERRCVQIGHGRVIDGAAGELDLHGYHVDFEIILKTCPQLGEYLPVRTWMCGKNLLTRQ</sequence>
<dbReference type="Proteomes" id="UP000806542">
    <property type="component" value="Unassembled WGS sequence"/>
</dbReference>